<comment type="subunit">
    <text evidence="6">The basal body constitutes a major portion of the flagellar organelle and consists of a number of rings mounted on a central rod.</text>
</comment>
<dbReference type="GO" id="GO:0030694">
    <property type="term" value="C:bacterial-type flagellum basal body, rod"/>
    <property type="evidence" value="ECO:0007669"/>
    <property type="project" value="InterPro"/>
</dbReference>
<organism evidence="8 9">
    <name type="scientific">Natranaerovirga hydrolytica</name>
    <dbReference type="NCBI Taxonomy" id="680378"/>
    <lineage>
        <taxon>Bacteria</taxon>
        <taxon>Bacillati</taxon>
        <taxon>Bacillota</taxon>
        <taxon>Clostridia</taxon>
        <taxon>Lachnospirales</taxon>
        <taxon>Natranaerovirgaceae</taxon>
        <taxon>Natranaerovirga</taxon>
    </lineage>
</organism>
<evidence type="ECO:0000256" key="5">
    <source>
        <dbReference type="ARBA" id="ARBA00024934"/>
    </source>
</evidence>
<dbReference type="Pfam" id="PF00460">
    <property type="entry name" value="Flg_bb_rod"/>
    <property type="match status" value="1"/>
</dbReference>
<reference evidence="8 9" key="1">
    <citation type="submission" date="2019-03" db="EMBL/GenBank/DDBJ databases">
        <title>Genomic Encyclopedia of Type Strains, Phase IV (KMG-IV): sequencing the most valuable type-strain genomes for metagenomic binning, comparative biology and taxonomic classification.</title>
        <authorList>
            <person name="Goeker M."/>
        </authorList>
    </citation>
    <scope>NUCLEOTIDE SEQUENCE [LARGE SCALE GENOMIC DNA]</scope>
    <source>
        <strain evidence="8 9">DSM 24176</strain>
    </source>
</reference>
<keyword evidence="9" id="KW-1185">Reference proteome</keyword>
<evidence type="ECO:0000256" key="3">
    <source>
        <dbReference type="ARBA" id="ARBA00014376"/>
    </source>
</evidence>
<protein>
    <recommendedName>
        <fullName evidence="3 6">Flagellar basal body rod protein FlgB</fullName>
    </recommendedName>
</protein>
<evidence type="ECO:0000256" key="4">
    <source>
        <dbReference type="ARBA" id="ARBA00023143"/>
    </source>
</evidence>
<keyword evidence="8" id="KW-0966">Cell projection</keyword>
<evidence type="ECO:0000256" key="6">
    <source>
        <dbReference type="PIRNR" id="PIRNR002889"/>
    </source>
</evidence>
<comment type="function">
    <text evidence="5 6">Structural component of flagellum, the bacterial motility apparatus. Part of the rod structure of flagellar basal body.</text>
</comment>
<comment type="similarity">
    <text evidence="2 6">Belongs to the flagella basal body rod proteins family.</text>
</comment>
<evidence type="ECO:0000256" key="2">
    <source>
        <dbReference type="ARBA" id="ARBA00009677"/>
    </source>
</evidence>
<dbReference type="EMBL" id="SMGQ01000011">
    <property type="protein sequence ID" value="TCK97884.1"/>
    <property type="molecule type" value="Genomic_DNA"/>
</dbReference>
<keyword evidence="4 6" id="KW-0975">Bacterial flagellum</keyword>
<accession>A0A4R1N1L1</accession>
<dbReference type="Proteomes" id="UP000294545">
    <property type="component" value="Unassembled WGS sequence"/>
</dbReference>
<sequence>MYLKINKGVSDMSINMFNQTSLLNKSLDAAWMRNTVLADNIANVDTPGYKRKDVVFEDHLKRELLSNKSKNINQLSSVNPSIIVDKAHLEYRKDGNNVDIDTEMVELSKNQLRYNTLIAQVNHDFNRMKTAIT</sequence>
<dbReference type="PANTHER" id="PTHR30435">
    <property type="entry name" value="FLAGELLAR PROTEIN"/>
    <property type="match status" value="1"/>
</dbReference>
<keyword evidence="8" id="KW-0969">Cilium</keyword>
<feature type="domain" description="Flagellar basal body rod protein N-terminal" evidence="7">
    <location>
        <begin position="36"/>
        <end position="50"/>
    </location>
</feature>
<evidence type="ECO:0000259" key="7">
    <source>
        <dbReference type="Pfam" id="PF00460"/>
    </source>
</evidence>
<evidence type="ECO:0000313" key="9">
    <source>
        <dbReference type="Proteomes" id="UP000294545"/>
    </source>
</evidence>
<dbReference type="PANTHER" id="PTHR30435:SF12">
    <property type="entry name" value="FLAGELLAR BASAL BODY ROD PROTEIN FLGB"/>
    <property type="match status" value="1"/>
</dbReference>
<comment type="caution">
    <text evidence="8">The sequence shown here is derived from an EMBL/GenBank/DDBJ whole genome shotgun (WGS) entry which is preliminary data.</text>
</comment>
<dbReference type="NCBIfam" id="TIGR01396">
    <property type="entry name" value="FlgB"/>
    <property type="match status" value="1"/>
</dbReference>
<comment type="subcellular location">
    <subcellularLocation>
        <location evidence="1 6">Bacterial flagellum basal body</location>
    </subcellularLocation>
</comment>
<name>A0A4R1N1L1_9FIRM</name>
<proteinExistence type="inferred from homology"/>
<dbReference type="PIRSF" id="PIRSF002889">
    <property type="entry name" value="Rod_FlgB"/>
    <property type="match status" value="1"/>
</dbReference>
<evidence type="ECO:0000256" key="1">
    <source>
        <dbReference type="ARBA" id="ARBA00004117"/>
    </source>
</evidence>
<dbReference type="GO" id="GO:0071978">
    <property type="term" value="P:bacterial-type flagellum-dependent swarming motility"/>
    <property type="evidence" value="ECO:0007669"/>
    <property type="project" value="TreeGrafter"/>
</dbReference>
<keyword evidence="8" id="KW-0282">Flagellum</keyword>
<gene>
    <name evidence="8" type="ORF">EDC19_0286</name>
</gene>
<dbReference type="InterPro" id="IPR006300">
    <property type="entry name" value="FlgB"/>
</dbReference>
<evidence type="ECO:0000313" key="8">
    <source>
        <dbReference type="EMBL" id="TCK97884.1"/>
    </source>
</evidence>
<dbReference type="InterPro" id="IPR001444">
    <property type="entry name" value="Flag_bb_rod_N"/>
</dbReference>
<dbReference type="AlphaFoldDB" id="A0A4R1N1L1"/>